<dbReference type="SUPFAM" id="SSF50249">
    <property type="entry name" value="Nucleic acid-binding proteins"/>
    <property type="match status" value="1"/>
</dbReference>
<dbReference type="CDD" id="cd01128">
    <property type="entry name" value="rho_factor_C"/>
    <property type="match status" value="1"/>
</dbReference>
<accession>A0ABV6LS33</accession>
<evidence type="ECO:0000256" key="9">
    <source>
        <dbReference type="HAMAP-Rule" id="MF_01884"/>
    </source>
</evidence>
<dbReference type="Gene3D" id="1.10.720.10">
    <property type="match status" value="1"/>
</dbReference>
<name>A0ABV6LS33_9BACI</name>
<dbReference type="Pfam" id="PF07498">
    <property type="entry name" value="Rho_N"/>
    <property type="match status" value="1"/>
</dbReference>
<dbReference type="NCBIfam" id="NF006886">
    <property type="entry name" value="PRK09376.1"/>
    <property type="match status" value="1"/>
</dbReference>
<keyword evidence="2 9" id="KW-0547">Nucleotide-binding</keyword>
<dbReference type="PANTHER" id="PTHR46425:SF1">
    <property type="entry name" value="TRANSCRIPTION TERMINATION FACTOR RHO"/>
    <property type="match status" value="1"/>
</dbReference>
<evidence type="ECO:0000256" key="6">
    <source>
        <dbReference type="ARBA" id="ARBA00022884"/>
    </source>
</evidence>
<comment type="caution">
    <text evidence="9">Lacks conserved residue(s) required for the propagation of feature annotation.</text>
</comment>
<evidence type="ECO:0000256" key="8">
    <source>
        <dbReference type="ARBA" id="ARBA00023163"/>
    </source>
</evidence>
<dbReference type="InterPro" id="IPR011112">
    <property type="entry name" value="Rho-like_N"/>
</dbReference>
<keyword evidence="1 9" id="KW-0806">Transcription termination</keyword>
<dbReference type="SMART" id="SM00959">
    <property type="entry name" value="Rho_N"/>
    <property type="match status" value="1"/>
</dbReference>
<keyword evidence="7 9" id="KW-0805">Transcription regulation</keyword>
<dbReference type="SUPFAM" id="SSF52540">
    <property type="entry name" value="P-loop containing nucleoside triphosphate hydrolases"/>
    <property type="match status" value="1"/>
</dbReference>
<keyword evidence="8 9" id="KW-0804">Transcription</keyword>
<dbReference type="PANTHER" id="PTHR46425">
    <property type="entry name" value="TRANSCRIPTION TERMINATION FACTOR RHO"/>
    <property type="match status" value="1"/>
</dbReference>
<feature type="binding site" evidence="9">
    <location>
        <begin position="169"/>
        <end position="174"/>
    </location>
    <ligand>
        <name>ATP</name>
        <dbReference type="ChEBI" id="CHEBI:30616"/>
    </ligand>
</feature>
<sequence length="430" mass="48840">MADSLTISQLETKNLKELYSLAKEYKVSYYAKLTKRELIFAILKAQAEKDGFLFMDGILEIIPSEGFGFLRPINYSPSAEDIYISASQIRRFDLRNGDKVSGKVRPPKENERYYGLLHVDAVNGEDPEIAKERVHFPALTPLYPDNMMRLETQSKNLSTRIIDLMTPVGFGQRGLLVAPPKAGKTMLLKQIANSISENHPESKLIILLVDERPEEVTDIERSVEKGVDVVSSTFDEVPENHIKVSELVLERAMRLVEHKKDVIILMDSITRLARAYNLVIPPSGRTLSGGIDPAAFHRPKRFFGAARNIEEGGSLTILATALVDTGSRMDDVIYEEFKGTGNMELHLDRSLAERRIFPAIDIMRSSTRKEELLLPKSHLDKIWAIRKTFGDQHDFIDRFLRRLKSSKNNDEFFQLMDEDMKGKSPSSRRS</sequence>
<dbReference type="Pfam" id="PF00006">
    <property type="entry name" value="ATP-synt_ab"/>
    <property type="match status" value="1"/>
</dbReference>
<evidence type="ECO:0000256" key="2">
    <source>
        <dbReference type="ARBA" id="ARBA00022741"/>
    </source>
</evidence>
<dbReference type="SUPFAM" id="SSF68912">
    <property type="entry name" value="Rho N-terminal domain-like"/>
    <property type="match status" value="1"/>
</dbReference>
<dbReference type="RefSeq" id="WP_377350206.1">
    <property type="nucleotide sequence ID" value="NZ_JBHLTP010000013.1"/>
</dbReference>
<evidence type="ECO:0000313" key="14">
    <source>
        <dbReference type="Proteomes" id="UP001589836"/>
    </source>
</evidence>
<dbReference type="EC" id="3.6.4.-" evidence="9 10"/>
<feature type="domain" description="Rho RNA-BD" evidence="12">
    <location>
        <begin position="52"/>
        <end position="126"/>
    </location>
</feature>
<comment type="similarity">
    <text evidence="9 11">Belongs to the Rho family.</text>
</comment>
<dbReference type="InterPro" id="IPR012340">
    <property type="entry name" value="NA-bd_OB-fold"/>
</dbReference>
<evidence type="ECO:0000313" key="13">
    <source>
        <dbReference type="EMBL" id="MFC0525216.1"/>
    </source>
</evidence>
<dbReference type="SMART" id="SM00357">
    <property type="entry name" value="CSP"/>
    <property type="match status" value="1"/>
</dbReference>
<dbReference type="Gene3D" id="2.40.50.140">
    <property type="entry name" value="Nucleic acid-binding proteins"/>
    <property type="match status" value="1"/>
</dbReference>
<reference evidence="13 14" key="1">
    <citation type="submission" date="2024-09" db="EMBL/GenBank/DDBJ databases">
        <authorList>
            <person name="Sun Q."/>
            <person name="Mori K."/>
        </authorList>
    </citation>
    <scope>NUCLEOTIDE SEQUENCE [LARGE SCALE GENOMIC DNA]</scope>
    <source>
        <strain evidence="13 14">NCAIM B.02529</strain>
    </source>
</reference>
<evidence type="ECO:0000256" key="5">
    <source>
        <dbReference type="ARBA" id="ARBA00022840"/>
    </source>
</evidence>
<protein>
    <recommendedName>
        <fullName evidence="9 10">Transcription termination factor Rho</fullName>
        <ecNumber evidence="9 10">3.6.4.-</ecNumber>
    </recommendedName>
    <alternativeName>
        <fullName evidence="9">ATP-dependent helicase Rho</fullName>
    </alternativeName>
</protein>
<evidence type="ECO:0000256" key="10">
    <source>
        <dbReference type="NCBIfam" id="TIGR00767"/>
    </source>
</evidence>
<comment type="caution">
    <text evidence="13">The sequence shown here is derived from an EMBL/GenBank/DDBJ whole genome shotgun (WGS) entry which is preliminary data.</text>
</comment>
<dbReference type="PROSITE" id="PS51856">
    <property type="entry name" value="RHO_RNA_BD"/>
    <property type="match status" value="1"/>
</dbReference>
<evidence type="ECO:0000256" key="1">
    <source>
        <dbReference type="ARBA" id="ARBA00022472"/>
    </source>
</evidence>
<keyword evidence="5 9" id="KW-0067">ATP-binding</keyword>
<proteinExistence type="inferred from homology"/>
<keyword evidence="3 9" id="KW-0378">Hydrolase</keyword>
<dbReference type="InterPro" id="IPR011129">
    <property type="entry name" value="CSD"/>
</dbReference>
<dbReference type="SMART" id="SM00382">
    <property type="entry name" value="AAA"/>
    <property type="match status" value="1"/>
</dbReference>
<dbReference type="InterPro" id="IPR027417">
    <property type="entry name" value="P-loop_NTPase"/>
</dbReference>
<dbReference type="EMBL" id="JBHLTP010000013">
    <property type="protein sequence ID" value="MFC0525216.1"/>
    <property type="molecule type" value="Genomic_DNA"/>
</dbReference>
<feature type="binding site" evidence="9">
    <location>
        <position position="212"/>
    </location>
    <ligand>
        <name>ATP</name>
        <dbReference type="ChEBI" id="CHEBI:30616"/>
    </ligand>
</feature>
<dbReference type="InterPro" id="IPR003593">
    <property type="entry name" value="AAA+_ATPase"/>
</dbReference>
<keyword evidence="6 9" id="KW-0694">RNA-binding</keyword>
<evidence type="ECO:0000256" key="7">
    <source>
        <dbReference type="ARBA" id="ARBA00023015"/>
    </source>
</evidence>
<dbReference type="Gene3D" id="3.40.50.300">
    <property type="entry name" value="P-loop containing nucleotide triphosphate hydrolases"/>
    <property type="match status" value="1"/>
</dbReference>
<dbReference type="InterPro" id="IPR011113">
    <property type="entry name" value="Rho_RNA-bd"/>
</dbReference>
<feature type="binding site" evidence="9">
    <location>
        <begin position="181"/>
        <end position="186"/>
    </location>
    <ligand>
        <name>ATP</name>
        <dbReference type="ChEBI" id="CHEBI:30616"/>
    </ligand>
</feature>
<gene>
    <name evidence="9 13" type="primary">rho</name>
    <name evidence="13" type="ORF">ACFFGV_16665</name>
</gene>
<comment type="function">
    <text evidence="9">Facilitates transcription termination by a mechanism that involves Rho binding to the nascent RNA, activation of Rho's RNA-dependent ATPase activity, and release of the mRNA from the DNA template.</text>
</comment>
<comment type="subunit">
    <text evidence="9">Homohexamer. The homohexamer assembles into an open ring structure.</text>
</comment>
<keyword evidence="4 9" id="KW-0347">Helicase</keyword>
<keyword evidence="14" id="KW-1185">Reference proteome</keyword>
<evidence type="ECO:0000256" key="3">
    <source>
        <dbReference type="ARBA" id="ARBA00022801"/>
    </source>
</evidence>
<dbReference type="InterPro" id="IPR036269">
    <property type="entry name" value="Rho_N_sf"/>
</dbReference>
<dbReference type="CDD" id="cd04459">
    <property type="entry name" value="Rho_CSD"/>
    <property type="match status" value="1"/>
</dbReference>
<organism evidence="13 14">
    <name type="scientific">Pontibacillus salicampi</name>
    <dbReference type="NCBI Taxonomy" id="1449801"/>
    <lineage>
        <taxon>Bacteria</taxon>
        <taxon>Bacillati</taxon>
        <taxon>Bacillota</taxon>
        <taxon>Bacilli</taxon>
        <taxon>Bacillales</taxon>
        <taxon>Bacillaceae</taxon>
        <taxon>Pontibacillus</taxon>
    </lineage>
</organism>
<dbReference type="Proteomes" id="UP001589836">
    <property type="component" value="Unassembled WGS sequence"/>
</dbReference>
<dbReference type="Pfam" id="PF07497">
    <property type="entry name" value="Rho_RNA_bind"/>
    <property type="match status" value="1"/>
</dbReference>
<evidence type="ECO:0000256" key="11">
    <source>
        <dbReference type="PROSITE-ProRule" id="PRU01203"/>
    </source>
</evidence>
<evidence type="ECO:0000256" key="4">
    <source>
        <dbReference type="ARBA" id="ARBA00022806"/>
    </source>
</evidence>
<evidence type="ECO:0000259" key="12">
    <source>
        <dbReference type="PROSITE" id="PS51856"/>
    </source>
</evidence>
<dbReference type="NCBIfam" id="TIGR00767">
    <property type="entry name" value="rho"/>
    <property type="match status" value="1"/>
</dbReference>
<dbReference type="InterPro" id="IPR004665">
    <property type="entry name" value="Term_rho"/>
</dbReference>
<dbReference type="InterPro" id="IPR041703">
    <property type="entry name" value="Rho_factor_ATP-bd"/>
</dbReference>
<dbReference type="HAMAP" id="MF_01884">
    <property type="entry name" value="Rho"/>
    <property type="match status" value="1"/>
</dbReference>
<dbReference type="InterPro" id="IPR000194">
    <property type="entry name" value="ATPase_F1/V1/A1_a/bsu_nucl-bd"/>
</dbReference>